<evidence type="ECO:0000256" key="4">
    <source>
        <dbReference type="ARBA" id="ARBA00023237"/>
    </source>
</evidence>
<dbReference type="GO" id="GO:0001530">
    <property type="term" value="F:lipopolysaccharide binding"/>
    <property type="evidence" value="ECO:0007669"/>
    <property type="project" value="TreeGrafter"/>
</dbReference>
<accession>A0A0B6CYD7</accession>
<organism evidence="7 8">
    <name type="scientific">Francisella philomiragia</name>
    <dbReference type="NCBI Taxonomy" id="28110"/>
    <lineage>
        <taxon>Bacteria</taxon>
        <taxon>Pseudomonadati</taxon>
        <taxon>Pseudomonadota</taxon>
        <taxon>Gammaproteobacteria</taxon>
        <taxon>Thiotrichales</taxon>
        <taxon>Francisellaceae</taxon>
        <taxon>Francisella</taxon>
    </lineage>
</organism>
<dbReference type="RefSeq" id="WP_044526195.1">
    <property type="nucleotide sequence ID" value="NZ_CP009440.1"/>
</dbReference>
<name>A0A0B6CYD7_9GAMM</name>
<keyword evidence="4 6" id="KW-0998">Cell outer membrane</keyword>
<dbReference type="InterPro" id="IPR007485">
    <property type="entry name" value="LPS_assembly_LptE"/>
</dbReference>
<comment type="subunit">
    <text evidence="6">Component of the lipopolysaccharide transport and assembly complex. Interacts with LptD.</text>
</comment>
<keyword evidence="3 6" id="KW-0564">Palmitate</keyword>
<evidence type="ECO:0000256" key="3">
    <source>
        <dbReference type="ARBA" id="ARBA00023139"/>
    </source>
</evidence>
<reference evidence="7 8" key="1">
    <citation type="journal article" date="2015" name="Genome Announc.">
        <title>Genome sequencing of 18 francisella strains to aid in assay development and testing.</title>
        <authorList>
            <person name="Johnson S.L."/>
            <person name="Daligault H.E."/>
            <person name="Davenport K.W."/>
            <person name="Coyne S.R."/>
            <person name="Frey K.G."/>
            <person name="Koroleva G.I."/>
            <person name="Broomall S.M."/>
            <person name="Bishop-Lilly K.A."/>
            <person name="Bruce D.C."/>
            <person name="Chertkov O."/>
            <person name="Freitas T."/>
            <person name="Jaissle J."/>
            <person name="Ladner J.T."/>
            <person name="Rosenzweig C.N."/>
            <person name="Gibbons H.S."/>
            <person name="Palacios G.F."/>
            <person name="Redden C.L."/>
            <person name="Xu Y."/>
            <person name="Minogue T.D."/>
            <person name="Chain P.S."/>
        </authorList>
    </citation>
    <scope>NUCLEOTIDE SEQUENCE [LARGE SCALE GENOMIC DNA]</scope>
    <source>
        <strain evidence="7 8">GA01-2794</strain>
    </source>
</reference>
<evidence type="ECO:0000256" key="5">
    <source>
        <dbReference type="ARBA" id="ARBA00023288"/>
    </source>
</evidence>
<comment type="function">
    <text evidence="6">Together with LptD, is involved in the assembly of lipopolysaccharide (LPS) at the surface of the outer membrane. Required for the proper assembly of LptD. Binds LPS and may serve as the LPS recognition site at the outer membrane.</text>
</comment>
<protein>
    <recommendedName>
        <fullName evidence="6">LPS-assembly lipoprotein LptE</fullName>
    </recommendedName>
</protein>
<evidence type="ECO:0000256" key="2">
    <source>
        <dbReference type="ARBA" id="ARBA00023136"/>
    </source>
</evidence>
<keyword evidence="5 6" id="KW-0449">Lipoprotein</keyword>
<dbReference type="HAMAP" id="MF_01186">
    <property type="entry name" value="LPS_assembly_LptE"/>
    <property type="match status" value="1"/>
</dbReference>
<dbReference type="PANTHER" id="PTHR38098:SF1">
    <property type="entry name" value="LPS-ASSEMBLY LIPOPROTEIN LPTE"/>
    <property type="match status" value="1"/>
</dbReference>
<evidence type="ECO:0000313" key="8">
    <source>
        <dbReference type="Proteomes" id="UP000031830"/>
    </source>
</evidence>
<dbReference type="AlphaFoldDB" id="A0A0B6CYD7"/>
<dbReference type="KEGG" id="fpz:LA55_1036"/>
<keyword evidence="2 6" id="KW-0472">Membrane</keyword>
<dbReference type="GO" id="GO:1990351">
    <property type="term" value="C:transporter complex"/>
    <property type="evidence" value="ECO:0007669"/>
    <property type="project" value="TreeGrafter"/>
</dbReference>
<dbReference type="GO" id="GO:0009279">
    <property type="term" value="C:cell outer membrane"/>
    <property type="evidence" value="ECO:0007669"/>
    <property type="project" value="UniProtKB-SubCell"/>
</dbReference>
<evidence type="ECO:0000256" key="1">
    <source>
        <dbReference type="ARBA" id="ARBA00022729"/>
    </source>
</evidence>
<dbReference type="GO" id="GO:0015920">
    <property type="term" value="P:lipopolysaccharide transport"/>
    <property type="evidence" value="ECO:0007669"/>
    <property type="project" value="TreeGrafter"/>
</dbReference>
<dbReference type="OrthoDB" id="7349153at2"/>
<dbReference type="PROSITE" id="PS51257">
    <property type="entry name" value="PROKAR_LIPOPROTEIN"/>
    <property type="match status" value="1"/>
</dbReference>
<sequence>MIKNYTKTLFLLVIAAFLSSCGFHLRGDLADGNAGNFSSLVDTKFYIYNAGSAPPSLINELRRRLIGYQAIVLRKSTQMKEADYIINIQGATKNTQMTSVVGGASNNTFLAIYTITYNVVKPKVKTPVVPDSTVNAQMFWQSNASTQLAQNNELLRIWDYLQSDLLTRIVLQIAELLPSKETK</sequence>
<dbReference type="Gene3D" id="3.30.160.150">
    <property type="entry name" value="Lipoprotein like domain"/>
    <property type="match status" value="1"/>
</dbReference>
<comment type="similarity">
    <text evidence="6">Belongs to the LptE lipoprotein family.</text>
</comment>
<gene>
    <name evidence="6" type="primary">lptE</name>
    <name evidence="7" type="ORF">LA55_1036</name>
</gene>
<evidence type="ECO:0000256" key="6">
    <source>
        <dbReference type="HAMAP-Rule" id="MF_01186"/>
    </source>
</evidence>
<dbReference type="STRING" id="28110.KU46_1546"/>
<keyword evidence="1 6" id="KW-0732">Signal</keyword>
<dbReference type="Proteomes" id="UP000031830">
    <property type="component" value="Chromosome"/>
</dbReference>
<evidence type="ECO:0000313" key="7">
    <source>
        <dbReference type="EMBL" id="AJI53865.1"/>
    </source>
</evidence>
<dbReference type="PANTHER" id="PTHR38098">
    <property type="entry name" value="LPS-ASSEMBLY LIPOPROTEIN LPTE"/>
    <property type="match status" value="1"/>
</dbReference>
<dbReference type="Pfam" id="PF04390">
    <property type="entry name" value="LptE"/>
    <property type="match status" value="1"/>
</dbReference>
<proteinExistence type="inferred from homology"/>
<dbReference type="EMBL" id="CP009440">
    <property type="protein sequence ID" value="AJI53865.1"/>
    <property type="molecule type" value="Genomic_DNA"/>
</dbReference>
<comment type="subcellular location">
    <subcellularLocation>
        <location evidence="6">Cell outer membrane</location>
        <topology evidence="6">Lipid-anchor</topology>
    </subcellularLocation>
</comment>
<dbReference type="GO" id="GO:0043165">
    <property type="term" value="P:Gram-negative-bacterium-type cell outer membrane assembly"/>
    <property type="evidence" value="ECO:0007669"/>
    <property type="project" value="UniProtKB-UniRule"/>
</dbReference>